<sequence length="53" mass="5642">MPKNTIPKSFDDDPIVLGMNREASWPKAAFSLVAKANPYLADAAIEPPLGTGD</sequence>
<comment type="caution">
    <text evidence="1">The sequence shown here is derived from an EMBL/GenBank/DDBJ whole genome shotgun (WGS) entry which is preliminary data.</text>
</comment>
<gene>
    <name evidence="1" type="ORF">HA482_05805</name>
</gene>
<evidence type="ECO:0000313" key="1">
    <source>
        <dbReference type="EMBL" id="MBC9977733.1"/>
    </source>
</evidence>
<dbReference type="EMBL" id="JAATTO010000006">
    <property type="protein sequence ID" value="MBC9977733.1"/>
    <property type="molecule type" value="Genomic_DNA"/>
</dbReference>
<organism evidence="1 2">
    <name type="scientific">Bradyrhizobium campsiandrae</name>
    <dbReference type="NCBI Taxonomy" id="1729892"/>
    <lineage>
        <taxon>Bacteria</taxon>
        <taxon>Pseudomonadati</taxon>
        <taxon>Pseudomonadota</taxon>
        <taxon>Alphaproteobacteria</taxon>
        <taxon>Hyphomicrobiales</taxon>
        <taxon>Nitrobacteraceae</taxon>
        <taxon>Bradyrhizobium</taxon>
    </lineage>
</organism>
<dbReference type="Proteomes" id="UP000639516">
    <property type="component" value="Unassembled WGS sequence"/>
</dbReference>
<reference evidence="1 2" key="1">
    <citation type="journal article" date="2020" name="Arch. Microbiol.">
        <title>Bradyrhizobium campsiandrae sp. nov., a nitrogen-fixing bacterial strain isolated from a native leguminous tree from the Amazon adapted to flooded conditions.</title>
        <authorList>
            <person name="Cabral Michel D."/>
            <person name="Martins da Costa E."/>
            <person name="Azarias Guimaraes A."/>
            <person name="Soares de Carvalho T."/>
            <person name="Santos de Castro Caputo P."/>
            <person name="Willems A."/>
            <person name="de Souza Moreira F.M."/>
        </authorList>
    </citation>
    <scope>NUCLEOTIDE SEQUENCE [LARGE SCALE GENOMIC DNA]</scope>
    <source>
        <strain evidence="2">INPA 384B</strain>
    </source>
</reference>
<protein>
    <submittedName>
        <fullName evidence="1">Uncharacterized protein</fullName>
    </submittedName>
</protein>
<dbReference type="RefSeq" id="WP_188098745.1">
    <property type="nucleotide sequence ID" value="NZ_JAANIH010000011.1"/>
</dbReference>
<proteinExistence type="predicted"/>
<accession>A0ABR7U1R2</accession>
<keyword evidence="2" id="KW-1185">Reference proteome</keyword>
<name>A0ABR7U1R2_9BRAD</name>
<evidence type="ECO:0000313" key="2">
    <source>
        <dbReference type="Proteomes" id="UP000639516"/>
    </source>
</evidence>